<dbReference type="PANTHER" id="PTHR45641:SF1">
    <property type="entry name" value="AAA+ ATPASE DOMAIN-CONTAINING PROTEIN"/>
    <property type="match status" value="1"/>
</dbReference>
<evidence type="ECO:0000259" key="4">
    <source>
        <dbReference type="Pfam" id="PF03496"/>
    </source>
</evidence>
<feature type="repeat" description="TPR" evidence="3">
    <location>
        <begin position="708"/>
        <end position="741"/>
    </location>
</feature>
<reference evidence="5" key="1">
    <citation type="submission" date="2021-02" db="EMBL/GenBank/DDBJ databases">
        <authorList>
            <person name="Nowell W R."/>
        </authorList>
    </citation>
    <scope>NUCLEOTIDE SEQUENCE</scope>
</reference>
<evidence type="ECO:0000256" key="3">
    <source>
        <dbReference type="PROSITE-ProRule" id="PRU00339"/>
    </source>
</evidence>
<comment type="caution">
    <text evidence="5">The sequence shown here is derived from an EMBL/GenBank/DDBJ whole genome shotgun (WGS) entry which is preliminary data.</text>
</comment>
<dbReference type="SMART" id="SM00028">
    <property type="entry name" value="TPR"/>
    <property type="match status" value="13"/>
</dbReference>
<evidence type="ECO:0000256" key="1">
    <source>
        <dbReference type="ARBA" id="ARBA00022737"/>
    </source>
</evidence>
<evidence type="ECO:0000313" key="6">
    <source>
        <dbReference type="Proteomes" id="UP000663852"/>
    </source>
</evidence>
<protein>
    <recommendedName>
        <fullName evidence="4">ADP ribosyltransferase domain-containing protein</fullName>
    </recommendedName>
</protein>
<dbReference type="SMART" id="SM00671">
    <property type="entry name" value="SEL1"/>
    <property type="match status" value="9"/>
</dbReference>
<gene>
    <name evidence="5" type="ORF">EDS130_LOCUS34065</name>
</gene>
<keyword evidence="2 3" id="KW-0802">TPR repeat</keyword>
<dbReference type="InterPro" id="IPR006597">
    <property type="entry name" value="Sel1-like"/>
</dbReference>
<feature type="repeat" description="TPR" evidence="3">
    <location>
        <begin position="750"/>
        <end position="783"/>
    </location>
</feature>
<dbReference type="Gene3D" id="1.25.40.10">
    <property type="entry name" value="Tetratricopeptide repeat domain"/>
    <property type="match status" value="4"/>
</dbReference>
<dbReference type="InterPro" id="IPR011990">
    <property type="entry name" value="TPR-like_helical_dom_sf"/>
</dbReference>
<feature type="repeat" description="TPR" evidence="3">
    <location>
        <begin position="834"/>
        <end position="867"/>
    </location>
</feature>
<dbReference type="Pfam" id="PF13374">
    <property type="entry name" value="TPR_10"/>
    <property type="match status" value="1"/>
</dbReference>
<dbReference type="PANTHER" id="PTHR45641">
    <property type="entry name" value="TETRATRICOPEPTIDE REPEAT PROTEIN (AFU_ORTHOLOGUE AFUA_6G03870)"/>
    <property type="match status" value="1"/>
</dbReference>
<feature type="repeat" description="TPR" evidence="3">
    <location>
        <begin position="666"/>
        <end position="699"/>
    </location>
</feature>
<dbReference type="Gene3D" id="3.90.176.10">
    <property type="entry name" value="Toxin ADP-ribosyltransferase, Chain A, domain 1"/>
    <property type="match status" value="1"/>
</dbReference>
<evidence type="ECO:0000256" key="2">
    <source>
        <dbReference type="ARBA" id="ARBA00022803"/>
    </source>
</evidence>
<feature type="repeat" description="TPR" evidence="3">
    <location>
        <begin position="419"/>
        <end position="452"/>
    </location>
</feature>
<dbReference type="GO" id="GO:0005576">
    <property type="term" value="C:extracellular region"/>
    <property type="evidence" value="ECO:0007669"/>
    <property type="project" value="InterPro"/>
</dbReference>
<proteinExistence type="predicted"/>
<dbReference type="SUPFAM" id="SSF48452">
    <property type="entry name" value="TPR-like"/>
    <property type="match status" value="3"/>
</dbReference>
<dbReference type="Proteomes" id="UP000663852">
    <property type="component" value="Unassembled WGS sequence"/>
</dbReference>
<dbReference type="PRINTS" id="PR00381">
    <property type="entry name" value="KINESINLIGHT"/>
</dbReference>
<feature type="repeat" description="TPR" evidence="3">
    <location>
        <begin position="792"/>
        <end position="825"/>
    </location>
</feature>
<dbReference type="SUPFAM" id="SSF56399">
    <property type="entry name" value="ADP-ribosylation"/>
    <property type="match status" value="1"/>
</dbReference>
<dbReference type="Pfam" id="PF13424">
    <property type="entry name" value="TPR_12"/>
    <property type="match status" value="6"/>
</dbReference>
<feature type="domain" description="ADP ribosyltransferase" evidence="4">
    <location>
        <begin position="235"/>
        <end position="385"/>
    </location>
</feature>
<dbReference type="PROSITE" id="PS51996">
    <property type="entry name" value="TR_MART"/>
    <property type="match status" value="1"/>
</dbReference>
<dbReference type="PROSITE" id="PS50005">
    <property type="entry name" value="TPR"/>
    <property type="match status" value="13"/>
</dbReference>
<feature type="repeat" description="TPR" evidence="3">
    <location>
        <begin position="498"/>
        <end position="531"/>
    </location>
</feature>
<dbReference type="InterPro" id="IPR019734">
    <property type="entry name" value="TPR_rpt"/>
</dbReference>
<dbReference type="OrthoDB" id="626167at2759"/>
<dbReference type="EMBL" id="CAJNOJ010000280">
    <property type="protein sequence ID" value="CAF1365425.1"/>
    <property type="molecule type" value="Genomic_DNA"/>
</dbReference>
<sequence>MGNSKSTSCKSTQQTVGNANNTGGCQCIDIQRIQEVLLVWLDANIDNNNDDVQNTITLLRRAVNDVNTYTDNDKCIQFVKSIENRKACMIISGSLGQLIVPQIHELSQVDSIFIFRGNKRRHKRWTKDWPKIKGIFTEIKPICKALKQVAQQCEQNAVSISFVASGKKLDQLDPSFMYTQLIKEILSTIKFDNKHIRDYVKYCREIFHDNDEELKNVKLLEQEYHLKKPIWWYTYECFFYRMLNRGIRLMDGDIIARMGFFINDLHQHIESVHKEQQIDEVFTVYRGQGLSLADFEQLLQTKGGLMSFNHFLSTSTNKFVSLRFAKQNLKNPDSIAVLFIMTIDPKQSTAAFALIHDFSAIPGENEVLFSMHSVFRIQDIKQTKENIKLFEVNLILTSDNDKDLHALTEQIRKESFSDTEGWFRLGLVLLKLGQNNKAQEIYEMLLDQTTKESEKARLFHQLGWIKYNQGKYEEAMRFHEKSLAFKENTLSPEDPGLASSYNNSGAVYANIGDYPKALSFYQMALAIKQQSLPPNHHDLASSYNNIGLVYSKMGDYEKALSYYEKALPIQQQSLPPNHHDLASSYNNIGLVYSKMGDYQKALSYYEKSLPIQQQSLPPHHPDLAMSYNNIGLVYFHIGDYSKALSYYEKALDISQQSLPPNHPDLASSYNNVGLVYSKMGDYEKALSYYEKALTIKQQSLPPNHPDLASSYANIGLVHANIGDYSKALLHYEKDVEISQQSLPPNHPNLVSSYNNIGFVYSKTGDYSKALSYYEKALDISQQSLPPNHPDLASSYNNVGLVYSKTGDYQKALSYYEKALTIKQQSLPPNHHDLASSYNNIGLVYSKMGDYSKALLHYEKDVEISQQSLPPNHPNLASSYNNIGFVYCKTGDYEKALSYYEKALLIQQQSLPPNHPDLASSYNNVGAMCENTKNYLKACSFYERAVQIGEKSLPANHPALPQRRKNLERVKNKL</sequence>
<feature type="repeat" description="TPR" evidence="3">
    <location>
        <begin position="456"/>
        <end position="489"/>
    </location>
</feature>
<evidence type="ECO:0000313" key="5">
    <source>
        <dbReference type="EMBL" id="CAF1365425.1"/>
    </source>
</evidence>
<keyword evidence="1" id="KW-0677">Repeat</keyword>
<feature type="repeat" description="TPR" evidence="3">
    <location>
        <begin position="582"/>
        <end position="615"/>
    </location>
</feature>
<feature type="repeat" description="TPR" evidence="3">
    <location>
        <begin position="540"/>
        <end position="573"/>
    </location>
</feature>
<feature type="repeat" description="TPR" evidence="3">
    <location>
        <begin position="876"/>
        <end position="909"/>
    </location>
</feature>
<dbReference type="Pfam" id="PF03496">
    <property type="entry name" value="ADPrib_exo_Tox"/>
    <property type="match status" value="1"/>
</dbReference>
<dbReference type="InterPro" id="IPR003540">
    <property type="entry name" value="ADP-ribosyltransferase"/>
</dbReference>
<accession>A0A815IIH4</accession>
<name>A0A815IIH4_ADIRI</name>
<dbReference type="AlphaFoldDB" id="A0A815IIH4"/>
<organism evidence="5 6">
    <name type="scientific">Adineta ricciae</name>
    <name type="common">Rotifer</name>
    <dbReference type="NCBI Taxonomy" id="249248"/>
    <lineage>
        <taxon>Eukaryota</taxon>
        <taxon>Metazoa</taxon>
        <taxon>Spiralia</taxon>
        <taxon>Gnathifera</taxon>
        <taxon>Rotifera</taxon>
        <taxon>Eurotatoria</taxon>
        <taxon>Bdelloidea</taxon>
        <taxon>Adinetida</taxon>
        <taxon>Adinetidae</taxon>
        <taxon>Adineta</taxon>
    </lineage>
</organism>
<feature type="repeat" description="TPR" evidence="3">
    <location>
        <begin position="624"/>
        <end position="657"/>
    </location>
</feature>
<feature type="repeat" description="TPR" evidence="3">
    <location>
        <begin position="918"/>
        <end position="951"/>
    </location>
</feature>
<dbReference type="PROSITE" id="PS50293">
    <property type="entry name" value="TPR_REGION"/>
    <property type="match status" value="8"/>
</dbReference>